<dbReference type="FunFam" id="3.30.300.30:FF:000010">
    <property type="entry name" value="Enterobactin synthetase component F"/>
    <property type="match status" value="1"/>
</dbReference>
<dbReference type="Gene3D" id="1.10.1200.10">
    <property type="entry name" value="ACP-like"/>
    <property type="match status" value="2"/>
</dbReference>
<name>A0A1H0R7C0_9PSEU</name>
<dbReference type="Gene3D" id="3.30.559.30">
    <property type="entry name" value="Nonribosomal peptide synthetase, condensation domain"/>
    <property type="match status" value="3"/>
</dbReference>
<keyword evidence="4" id="KW-0597">Phosphoprotein</keyword>
<evidence type="ECO:0000313" key="7">
    <source>
        <dbReference type="Proteomes" id="UP000199651"/>
    </source>
</evidence>
<dbReference type="InterPro" id="IPR020845">
    <property type="entry name" value="AMP-binding_CS"/>
</dbReference>
<dbReference type="Pfam" id="PF00550">
    <property type="entry name" value="PP-binding"/>
    <property type="match status" value="3"/>
</dbReference>
<dbReference type="EMBL" id="FNJB01000007">
    <property type="protein sequence ID" value="SDP25391.1"/>
    <property type="molecule type" value="Genomic_DNA"/>
</dbReference>
<dbReference type="InterPro" id="IPR029058">
    <property type="entry name" value="AB_hydrolase_fold"/>
</dbReference>
<dbReference type="CDD" id="cd05930">
    <property type="entry name" value="A_NRPS"/>
    <property type="match status" value="2"/>
</dbReference>
<dbReference type="InterPro" id="IPR001242">
    <property type="entry name" value="Condensation_dom"/>
</dbReference>
<evidence type="ECO:0000256" key="3">
    <source>
        <dbReference type="ARBA" id="ARBA00022450"/>
    </source>
</evidence>
<dbReference type="CDD" id="cd19540">
    <property type="entry name" value="LCL_NRPS-like"/>
    <property type="match status" value="3"/>
</dbReference>
<dbReference type="Pfam" id="PF00975">
    <property type="entry name" value="Thioesterase"/>
    <property type="match status" value="1"/>
</dbReference>
<dbReference type="FunFam" id="3.30.559.10:FF:000012">
    <property type="entry name" value="Non-ribosomal peptide synthetase"/>
    <property type="match status" value="1"/>
</dbReference>
<dbReference type="Pfam" id="PF00501">
    <property type="entry name" value="AMP-binding"/>
    <property type="match status" value="3"/>
</dbReference>
<dbReference type="FunFam" id="1.10.1200.10:FF:000005">
    <property type="entry name" value="Nonribosomal peptide synthetase 1"/>
    <property type="match status" value="1"/>
</dbReference>
<dbReference type="Gene3D" id="2.30.38.10">
    <property type="entry name" value="Luciferase, Domain 3"/>
    <property type="match status" value="3"/>
</dbReference>
<dbReference type="Gene3D" id="3.30.559.10">
    <property type="entry name" value="Chloramphenicol acetyltransferase-like domain"/>
    <property type="match status" value="3"/>
</dbReference>
<dbReference type="InterPro" id="IPR020802">
    <property type="entry name" value="TesA-like"/>
</dbReference>
<dbReference type="PANTHER" id="PTHR45527">
    <property type="entry name" value="NONRIBOSOMAL PEPTIDE SYNTHETASE"/>
    <property type="match status" value="1"/>
</dbReference>
<dbReference type="Proteomes" id="UP000199651">
    <property type="component" value="Unassembled WGS sequence"/>
</dbReference>
<dbReference type="STRING" id="504798.SAMN05421871_104333"/>
<organism evidence="6 7">
    <name type="scientific">Actinokineospora alba</name>
    <dbReference type="NCBI Taxonomy" id="504798"/>
    <lineage>
        <taxon>Bacteria</taxon>
        <taxon>Bacillati</taxon>
        <taxon>Actinomycetota</taxon>
        <taxon>Actinomycetes</taxon>
        <taxon>Pseudonocardiales</taxon>
        <taxon>Pseudonocardiaceae</taxon>
        <taxon>Actinokineospora</taxon>
    </lineage>
</organism>
<dbReference type="InterPro" id="IPR023213">
    <property type="entry name" value="CAT-like_dom_sf"/>
</dbReference>
<dbReference type="InterPro" id="IPR009081">
    <property type="entry name" value="PP-bd_ACP"/>
</dbReference>
<dbReference type="PROSITE" id="PS00455">
    <property type="entry name" value="AMP_BINDING"/>
    <property type="match status" value="3"/>
</dbReference>
<dbReference type="SUPFAM" id="SSF56801">
    <property type="entry name" value="Acetyl-CoA synthetase-like"/>
    <property type="match status" value="3"/>
</dbReference>
<keyword evidence="3" id="KW-0596">Phosphopantetheine</keyword>
<dbReference type="FunFam" id="3.40.50.12780:FF:000012">
    <property type="entry name" value="Non-ribosomal peptide synthetase"/>
    <property type="match status" value="2"/>
</dbReference>
<gene>
    <name evidence="6" type="ORF">SAMN05192558_107334</name>
</gene>
<dbReference type="InterPro" id="IPR000873">
    <property type="entry name" value="AMP-dep_synth/lig_dom"/>
</dbReference>
<dbReference type="InterPro" id="IPR025110">
    <property type="entry name" value="AMP-bd_C"/>
</dbReference>
<evidence type="ECO:0000256" key="4">
    <source>
        <dbReference type="ARBA" id="ARBA00022553"/>
    </source>
</evidence>
<dbReference type="Gene3D" id="3.30.300.30">
    <property type="match status" value="3"/>
</dbReference>
<dbReference type="PROSITE" id="PS00012">
    <property type="entry name" value="PHOSPHOPANTETHEINE"/>
    <property type="match status" value="3"/>
</dbReference>
<keyword evidence="7" id="KW-1185">Reference proteome</keyword>
<dbReference type="NCBIfam" id="TIGR01733">
    <property type="entry name" value="AA-adenyl-dom"/>
    <property type="match status" value="3"/>
</dbReference>
<sequence>MEEMDMDDAIPLSSAQRRLWFLDRMEGPNPAYNSPTAFRLSGPLDVAALRAALGDVVERHESLRTTFPERDGEPHQVVADAAEPVFEVVDTDEDGLTAAVARAAEHPFDLTGEPPLRTVLFALSATEHVLLLLMHHIAGDAWSMAPFARDLSSAYAARCLGTAPVWSPLPVQYADYALWQQEVLGDESDPESLIAQQLEFWRAELAGLPERLELPTDRPRSADAGTRCDSVGFDLDADLHAALTALGREQGASLFMVAQAGLSALLTRLGAGTDIPLGSPIAGRTDEALADLVGFFVNTLVLRADTSGDPSFRRLLRRVRDTDLAAFSQADVSFERVVEAVNPARSLQHHPLFQVMLVVQADDEPGLALPGLTVREHPVRSSTARFDLTVRLDERRTGGARLTVEYRTALFDEETAAGFGARLLRLLAAAAADPDCPITDLDVLDAGELRHLLVERNDTAREVPDLTLPALFERQAKRTPDATALVFQGAELSYVELNRRANRLAHKLIGLGVGPDDVVAMALPRSVEMIVALLAVVKAGAAYLPVDRAYPAERIALMLDDARPALVLTTADTDLPGARTIVLDGEAGHPETDPTDADRVRPLRAANAAYVIYTSGSTGKPKGVVVTHRGIAAVAGIHVDRLAIDAASRFLLVVSISFDVSMVDLAATFLAGAALVIPGPDVQAAGEELAALIADNAVTHTDLVASMLASMPERDQPTLRGLIVGGEALSADLAARWAPGRRLVHVYGPTEATVVTTMTEPVDGTEAPGIGGPIWNARVYVLDARLRPVPVGVAGELYISGTGLARGYHDRRGLTAERFVADPFGPAGSRMYRTGDLVRWSADGGLVFAGRADHQVKVRGFRIELGEIEAAVTAHPDVDHCAVVVREDRPGDKRIVAYAVGVLDAADVRAHVAALLPDHMVPAAVVPIDALPLTPNGKLDQRALPAPALTQAAGRAPRTPREEILCGLFAEVLGLPSVDIDANFFELGGHSLLATRLASRVRAVAGLELPIRTLFEAPTVARLDARLAAGTRVRPALRAAERPERIPLSYAQQRLWFLNQFEDAPGLYSVPLAIRLRGDLDPDALRAAVTDVVDRHETLRTTFPGADEPHQVVNPARPEFEVRAIEETDLAAAMAADLDRRFDLATDLPVRATLYRLGPADHVLHLVMHHIATDGASIAPLTRDLATAYTARRSARSPQWTPLSVGYTDYALWQHSFLGDEADPDSVMAAQTAFWRTALDGLPDRLALPTDRPHPPVAGSRGDRVALRVDPDLHLRLTALARESGASLFMVLQAALAALLTRLGAGTDIPLGSPVAGRTDEALDDLVGFFVNTLVLRTDTSGDPAFTDLLARVRETNLGAYAHQDVPFERLVETLNPRRSLAHHPLFQVMLALRNTADAELDLPGLRAEIEDPDSSYAKFDLSFGFAEHPDGGIDGSVEYATDLFDRATVERLATRLVRLLAAVAEDPRAPLSAVDLLDDQDRADLDRWNDTAHEVPAATFGELFEQQAARTPDAVAVVAQDGRLTFAEVNARANRLARELLARGAGPERLVALALPRTADLVIALLAVLKSGAAYLPLDPAHPAERIARMLAAGDVVTAIILERTADTVAGRVPVLRLDDPATAAAIAARSDSDLSTSDRPAVLPHHPAYVLYTSGSTGLPKGVVIEHRGLANLAEHHRRHLVEPSFAAPARVAHVARFTFDASLDPLCLMVRGHELHLVTDETRADAQALARYVAQERIDFLELTPSHLSVLVAEGMLDAEHVPAVIVVGGEACDPDLWSTLRATPGVTGINVYGPTECTVDTVWSPMADSVEPVIGTPVDNTTAYVLDGRGMRVPPGVAGELYLAGSGVGRGYLNQPGLTAQRFVANPFGPAGTRMYRTGDLVRWTADGRLVYLGRADDQVKVRGFRIELGEIEAALTAHTAITQAAVLADGERLVAYVAPAAPADLRTHLARTLPDYMVPDVVMELDTLPLNTNGKVDRRALPAPRVRHEVRRGPRTAHEEILCGIFAELLAAPAVGIDDNFFALGGHSLLATRLVSRIRSVLGVDLSIRALFETPTPAGLAGALTAGAGTRPRVRPVSRPDRVPLSFAQRRLWFLNQFDDSAGRHHVPFALRLRGELDLPALRAAMADVVARHESLRTVLPDESGTPWQRVLPPAAVGLPVVKVDEAGLDDAIARAMAPGFDLAVDLPLRATVFALGPDDHVLALVLHHVATDGWSMGPLTRDLATAYAARSAGDAPQWTPLPVQYADYALWQRELLGDETDPASLAAAQLGYWRTALAGLPDQPTLPTDRPRPAVAGTRGGQVPIELDAATHQRVVDLATRHGASVFMVLRAAFAAVLSRLGAGEDIPIGTPVAGRTDDALDDVIGFFVNTLVLRADVSGDPTFAELLRRVRETDLAAYDHQDVPFERLVEALNPTRSLAHHPLFQVLLVLQNTPDATPGLPGLAVSEQPVGGALAKYDLTLALAESGGGLAGVLGYCEDLFDRSTAESLRDRLLRLLAEVVRDPDQPVGAIDLLSDTERALLTPAGPAAVDVPSVVSLFADQVRRTPDAVAVSGAGMELSYSDLDRAADRVANGLGEAGIGPEDVVAVCLPRTPQLVSVLLGVLKAGAAYLPIEPDHPAERVAAILEDAAPTLVLTADDLERFADARATPVDRVRHDTAAYVIYTSGSTGRPKGVVVGHHALAVYLDRARRVYPAAQDRVLLHSPISFDLTVTALYVPLVTGGRVHLADLDGAETGPRPTFLKATPSHLALLDVLPDEVSPTGELMLGGEALLGEHLAPWRRRNPEAVVLNVYGPTETCVNCTEYRLDAGADLPDGAVPIGVPHDYVRAYVLDARLAPVPANVPGELYIAGPGLARGYLNRPGATAERFLPNPFGPPGTRMYRTGDLVHRRPDGNLVFRGRTDDQVKVRGHRVALGEVEAAIGAHPGVARAAVIVREDQPGDRRLVAYVVGDLAGLDSHLARTLPPYMRPGAVVGLAELPLTPHGKLDRRALPAPEVDPTSARAPHTSGEALMCALFAETLGVPAVGADDDFFDLGGHSLLAIGLIKRIGADLGVELNIRAVFEAPTPAALAGRLGRATEGDGALDVLLPLRAKGDRPPLFCVHPAAGVGWVYAGLLRGLGHDQPVYALQDPGLTGASAASVDELAAVYLAKLREVQPSGPYHLLGWSFGGNVAHAMACALDAAGEKVPTLALLDAYPSTGDEPGGDALAGLLSSLGVDPGTSPLDLTQAMAALRAAGSPLATLGDDALEAMTRVFAHNAGLRRTHRPTPFDGDALFFEATRDKPADMPGPSAWSPHFTGRIDVHPVDCEHGSMTRPDPIAHIAAVLSTRLT</sequence>
<dbReference type="Gene3D" id="3.40.50.980">
    <property type="match status" value="6"/>
</dbReference>
<dbReference type="InterPro" id="IPR020806">
    <property type="entry name" value="PKS_PP-bd"/>
</dbReference>
<dbReference type="NCBIfam" id="NF003417">
    <property type="entry name" value="PRK04813.1"/>
    <property type="match status" value="3"/>
</dbReference>
<evidence type="ECO:0000256" key="1">
    <source>
        <dbReference type="ARBA" id="ARBA00001957"/>
    </source>
</evidence>
<dbReference type="FunFam" id="2.30.38.10:FF:000001">
    <property type="entry name" value="Non-ribosomal peptide synthetase PvdI"/>
    <property type="match status" value="3"/>
</dbReference>
<feature type="domain" description="Carrier" evidence="5">
    <location>
        <begin position="1998"/>
        <end position="2073"/>
    </location>
</feature>
<dbReference type="GO" id="GO:0031177">
    <property type="term" value="F:phosphopantetheine binding"/>
    <property type="evidence" value="ECO:0007669"/>
    <property type="project" value="InterPro"/>
</dbReference>
<dbReference type="GO" id="GO:0044550">
    <property type="term" value="P:secondary metabolite biosynthetic process"/>
    <property type="evidence" value="ECO:0007669"/>
    <property type="project" value="UniProtKB-ARBA"/>
</dbReference>
<dbReference type="SMART" id="SM00823">
    <property type="entry name" value="PKS_PP"/>
    <property type="match status" value="3"/>
</dbReference>
<dbReference type="GO" id="GO:0003824">
    <property type="term" value="F:catalytic activity"/>
    <property type="evidence" value="ECO:0007669"/>
    <property type="project" value="InterPro"/>
</dbReference>
<dbReference type="Pfam" id="PF13193">
    <property type="entry name" value="AMP-binding_C"/>
    <property type="match status" value="3"/>
</dbReference>
<dbReference type="FunFam" id="3.40.50.980:FF:000001">
    <property type="entry name" value="Non-ribosomal peptide synthetase"/>
    <property type="match status" value="2"/>
</dbReference>
<dbReference type="GO" id="GO:0072330">
    <property type="term" value="P:monocarboxylic acid biosynthetic process"/>
    <property type="evidence" value="ECO:0007669"/>
    <property type="project" value="UniProtKB-ARBA"/>
</dbReference>
<dbReference type="Pfam" id="PF00668">
    <property type="entry name" value="Condensation"/>
    <property type="match status" value="3"/>
</dbReference>
<dbReference type="SUPFAM" id="SSF52777">
    <property type="entry name" value="CoA-dependent acyltransferases"/>
    <property type="match status" value="6"/>
</dbReference>
<dbReference type="Gene3D" id="3.40.50.1820">
    <property type="entry name" value="alpha/beta hydrolase"/>
    <property type="match status" value="1"/>
</dbReference>
<comment type="cofactor">
    <cofactor evidence="1">
        <name>pantetheine 4'-phosphate</name>
        <dbReference type="ChEBI" id="CHEBI:47942"/>
    </cofactor>
</comment>
<dbReference type="PANTHER" id="PTHR45527:SF1">
    <property type="entry name" value="FATTY ACID SYNTHASE"/>
    <property type="match status" value="1"/>
</dbReference>
<evidence type="ECO:0000313" key="6">
    <source>
        <dbReference type="EMBL" id="SDP25391.1"/>
    </source>
</evidence>
<dbReference type="SUPFAM" id="SSF53474">
    <property type="entry name" value="alpha/beta-Hydrolases"/>
    <property type="match status" value="1"/>
</dbReference>
<dbReference type="GO" id="GO:0008610">
    <property type="term" value="P:lipid biosynthetic process"/>
    <property type="evidence" value="ECO:0007669"/>
    <property type="project" value="UniProtKB-ARBA"/>
</dbReference>
<dbReference type="InterPro" id="IPR010071">
    <property type="entry name" value="AA_adenyl_dom"/>
</dbReference>
<dbReference type="InterPro" id="IPR045851">
    <property type="entry name" value="AMP-bd_C_sf"/>
</dbReference>
<feature type="domain" description="Carrier" evidence="5">
    <location>
        <begin position="956"/>
        <end position="1031"/>
    </location>
</feature>
<dbReference type="InterPro" id="IPR006162">
    <property type="entry name" value="Ppantetheine_attach_site"/>
</dbReference>
<dbReference type="InterPro" id="IPR001031">
    <property type="entry name" value="Thioesterase"/>
</dbReference>
<dbReference type="PROSITE" id="PS50075">
    <property type="entry name" value="CARRIER"/>
    <property type="match status" value="3"/>
</dbReference>
<evidence type="ECO:0000256" key="2">
    <source>
        <dbReference type="ARBA" id="ARBA00006432"/>
    </source>
</evidence>
<protein>
    <submittedName>
        <fullName evidence="6">Amino acid adenylation domain-containing protein</fullName>
    </submittedName>
</protein>
<proteinExistence type="inferred from homology"/>
<dbReference type="InterPro" id="IPR036736">
    <property type="entry name" value="ACP-like_sf"/>
</dbReference>
<dbReference type="SUPFAM" id="SSF47336">
    <property type="entry name" value="ACP-like"/>
    <property type="match status" value="3"/>
</dbReference>
<dbReference type="OrthoDB" id="2472181at2"/>
<evidence type="ECO:0000259" key="5">
    <source>
        <dbReference type="PROSITE" id="PS50075"/>
    </source>
</evidence>
<dbReference type="FunFam" id="3.30.559.30:FF:000001">
    <property type="entry name" value="Non-ribosomal peptide synthetase"/>
    <property type="match status" value="1"/>
</dbReference>
<feature type="domain" description="Carrier" evidence="5">
    <location>
        <begin position="3011"/>
        <end position="3086"/>
    </location>
</feature>
<dbReference type="GO" id="GO:0043041">
    <property type="term" value="P:amino acid activation for nonribosomal peptide biosynthetic process"/>
    <property type="evidence" value="ECO:0007669"/>
    <property type="project" value="TreeGrafter"/>
</dbReference>
<dbReference type="GO" id="GO:0005829">
    <property type="term" value="C:cytosol"/>
    <property type="evidence" value="ECO:0007669"/>
    <property type="project" value="TreeGrafter"/>
</dbReference>
<comment type="similarity">
    <text evidence="2">Belongs to the ATP-dependent AMP-binding enzyme family.</text>
</comment>
<reference evidence="7" key="1">
    <citation type="submission" date="2016-10" db="EMBL/GenBank/DDBJ databases">
        <authorList>
            <person name="Varghese N."/>
            <person name="Submissions S."/>
        </authorList>
    </citation>
    <scope>NUCLEOTIDE SEQUENCE [LARGE SCALE GENOMIC DNA]</scope>
    <source>
        <strain evidence="7">IBRC-M 10655</strain>
    </source>
</reference>
<dbReference type="RefSeq" id="WP_091378073.1">
    <property type="nucleotide sequence ID" value="NZ_FNDV01000004.1"/>
</dbReference>
<dbReference type="SMART" id="SM00824">
    <property type="entry name" value="PKS_TE"/>
    <property type="match status" value="1"/>
</dbReference>
<accession>A0A1H0R7C0</accession>
<dbReference type="FunFam" id="1.10.1200.10:FF:000016">
    <property type="entry name" value="Non-ribosomal peptide synthase"/>
    <property type="match status" value="2"/>
</dbReference>